<gene>
    <name evidence="1" type="ORF">FHS27_006536</name>
</gene>
<sequence>MLGYFFYGFKNRRIVCPHCQTTGEVRTKTVLKKRGISGGKATGAILTGGLSLLATGLSRKMKVTEARCGNCGIKWDIN</sequence>
<protein>
    <submittedName>
        <fullName evidence="1">Putative Zn finger protein</fullName>
    </submittedName>
</protein>
<organism evidence="1 2">
    <name type="scientific">Aporhodopirellula rubra</name>
    <dbReference type="NCBI Taxonomy" id="980271"/>
    <lineage>
        <taxon>Bacteria</taxon>
        <taxon>Pseudomonadati</taxon>
        <taxon>Planctomycetota</taxon>
        <taxon>Planctomycetia</taxon>
        <taxon>Pirellulales</taxon>
        <taxon>Pirellulaceae</taxon>
        <taxon>Aporhodopirellula</taxon>
    </lineage>
</organism>
<comment type="caution">
    <text evidence="1">The sequence shown here is derived from an EMBL/GenBank/DDBJ whole genome shotgun (WGS) entry which is preliminary data.</text>
</comment>
<dbReference type="AlphaFoldDB" id="A0A7W5E6W7"/>
<evidence type="ECO:0000313" key="1">
    <source>
        <dbReference type="EMBL" id="MBB3210688.1"/>
    </source>
</evidence>
<keyword evidence="2" id="KW-1185">Reference proteome</keyword>
<accession>A0A7W5E6W7</accession>
<dbReference type="Proteomes" id="UP000536179">
    <property type="component" value="Unassembled WGS sequence"/>
</dbReference>
<evidence type="ECO:0000313" key="2">
    <source>
        <dbReference type="Proteomes" id="UP000536179"/>
    </source>
</evidence>
<reference evidence="1 2" key="1">
    <citation type="submission" date="2020-08" db="EMBL/GenBank/DDBJ databases">
        <title>Genomic Encyclopedia of Type Strains, Phase III (KMG-III): the genomes of soil and plant-associated and newly described type strains.</title>
        <authorList>
            <person name="Whitman W."/>
        </authorList>
    </citation>
    <scope>NUCLEOTIDE SEQUENCE [LARGE SCALE GENOMIC DNA]</scope>
    <source>
        <strain evidence="1 2">CECT 8075</strain>
    </source>
</reference>
<dbReference type="EMBL" id="JACHXU010000051">
    <property type="protein sequence ID" value="MBB3210688.1"/>
    <property type="molecule type" value="Genomic_DNA"/>
</dbReference>
<proteinExistence type="predicted"/>
<name>A0A7W5E6W7_9BACT</name>